<dbReference type="Gene3D" id="3.20.20.100">
    <property type="entry name" value="NADP-dependent oxidoreductase domain"/>
    <property type="match status" value="1"/>
</dbReference>
<keyword evidence="5" id="KW-1185">Reference proteome</keyword>
<dbReference type="InterPro" id="IPR023210">
    <property type="entry name" value="NADP_OxRdtase_dom"/>
</dbReference>
<proteinExistence type="predicted"/>
<evidence type="ECO:0000259" key="3">
    <source>
        <dbReference type="Pfam" id="PF00248"/>
    </source>
</evidence>
<dbReference type="InterPro" id="IPR036812">
    <property type="entry name" value="NAD(P)_OxRdtase_dom_sf"/>
</dbReference>
<evidence type="ECO:0000313" key="5">
    <source>
        <dbReference type="Proteomes" id="UP001500752"/>
    </source>
</evidence>
<dbReference type="PANTHER" id="PTHR43625:SF40">
    <property type="entry name" value="ALDO-KETO REDUCTASE YAKC [NADP(+)]"/>
    <property type="match status" value="1"/>
</dbReference>
<protein>
    <submittedName>
        <fullName evidence="4">Aldo/keto reductase</fullName>
    </submittedName>
</protein>
<dbReference type="InterPro" id="IPR050791">
    <property type="entry name" value="Aldo-Keto_reductase"/>
</dbReference>
<feature type="domain" description="NADP-dependent oxidoreductase" evidence="3">
    <location>
        <begin position="16"/>
        <end position="311"/>
    </location>
</feature>
<feature type="region of interest" description="Disordered" evidence="2">
    <location>
        <begin position="319"/>
        <end position="341"/>
    </location>
</feature>
<dbReference type="RefSeq" id="WP_345149365.1">
    <property type="nucleotide sequence ID" value="NZ_BAABEO010000008.1"/>
</dbReference>
<dbReference type="PANTHER" id="PTHR43625">
    <property type="entry name" value="AFLATOXIN B1 ALDEHYDE REDUCTASE"/>
    <property type="match status" value="1"/>
</dbReference>
<dbReference type="SUPFAM" id="SSF51430">
    <property type="entry name" value="NAD(P)-linked oxidoreductase"/>
    <property type="match status" value="1"/>
</dbReference>
<reference evidence="5" key="1">
    <citation type="journal article" date="2019" name="Int. J. Syst. Evol. Microbiol.">
        <title>The Global Catalogue of Microorganisms (GCM) 10K type strain sequencing project: providing services to taxonomists for standard genome sequencing and annotation.</title>
        <authorList>
            <consortium name="The Broad Institute Genomics Platform"/>
            <consortium name="The Broad Institute Genome Sequencing Center for Infectious Disease"/>
            <person name="Wu L."/>
            <person name="Ma J."/>
        </authorList>
    </citation>
    <scope>NUCLEOTIDE SEQUENCE [LARGE SCALE GENOMIC DNA]</scope>
    <source>
        <strain evidence="5">JCM 30742</strain>
    </source>
</reference>
<keyword evidence="1" id="KW-0560">Oxidoreductase</keyword>
<evidence type="ECO:0000313" key="4">
    <source>
        <dbReference type="EMBL" id="GAA3676045.1"/>
    </source>
</evidence>
<evidence type="ECO:0000256" key="1">
    <source>
        <dbReference type="ARBA" id="ARBA00023002"/>
    </source>
</evidence>
<sequence length="341" mass="36280">MGNTLVGLGTQLRVPKIGYGAMSLAGAYGGIDDASALELLNALIGEGVTFIDTANVYGDGRSEELVGRFLKAHRDEVTVATKVGIVAGGGVGQRGIRGDREYIHEQVEHSLRRLGTDRIDLYYQHRIDPDVPIEETVGALAELVQAGKVLNIGLSEATGEELRRAHAVHPIAAVQSEWSVLSRDVEAHVVPVAAELGIGFVSYASVGRGLFGTGFDPAALAAGDGRHRFPRFFPENLQANIELAKEVAEVAGRHGVSTEEVALAWLFAKGEEFGVQLNTIPGTRTLAHLRSNLRSLELVLTPADIARLDTLADRVRGARSPAPHQVSGGREGLIETEAVPA</sequence>
<comment type="caution">
    <text evidence="4">The sequence shown here is derived from an EMBL/GenBank/DDBJ whole genome shotgun (WGS) entry which is preliminary data.</text>
</comment>
<organism evidence="4 5">
    <name type="scientific">Arthrobacter ginkgonis</name>
    <dbReference type="NCBI Taxonomy" id="1630594"/>
    <lineage>
        <taxon>Bacteria</taxon>
        <taxon>Bacillati</taxon>
        <taxon>Actinomycetota</taxon>
        <taxon>Actinomycetes</taxon>
        <taxon>Micrococcales</taxon>
        <taxon>Micrococcaceae</taxon>
        <taxon>Arthrobacter</taxon>
    </lineage>
</organism>
<name>A0ABP7C3B2_9MICC</name>
<gene>
    <name evidence="4" type="ORF">GCM10023081_13030</name>
</gene>
<dbReference type="Pfam" id="PF00248">
    <property type="entry name" value="Aldo_ket_red"/>
    <property type="match status" value="1"/>
</dbReference>
<accession>A0ABP7C3B2</accession>
<dbReference type="EMBL" id="BAABEO010000008">
    <property type="protein sequence ID" value="GAA3676045.1"/>
    <property type="molecule type" value="Genomic_DNA"/>
</dbReference>
<dbReference type="Proteomes" id="UP001500752">
    <property type="component" value="Unassembled WGS sequence"/>
</dbReference>
<evidence type="ECO:0000256" key="2">
    <source>
        <dbReference type="SAM" id="MobiDB-lite"/>
    </source>
</evidence>